<organism evidence="2 3">
    <name type="scientific">Bacillus wiedmannii</name>
    <dbReference type="NCBI Taxonomy" id="1890302"/>
    <lineage>
        <taxon>Bacteria</taxon>
        <taxon>Bacillati</taxon>
        <taxon>Bacillota</taxon>
        <taxon>Bacilli</taxon>
        <taxon>Bacillales</taxon>
        <taxon>Bacillaceae</taxon>
        <taxon>Bacillus</taxon>
        <taxon>Bacillus cereus group</taxon>
    </lineage>
</organism>
<reference evidence="3" key="1">
    <citation type="submission" date="2016-08" db="EMBL/GenBank/DDBJ databases">
        <authorList>
            <person name="Loux V."/>
            <person name="Rue O."/>
        </authorList>
    </citation>
    <scope>NUCLEOTIDE SEQUENCE [LARGE SCALE GENOMIC DNA]</scope>
    <source>
        <strain evidence="3">INRA Bc05-F1</strain>
    </source>
</reference>
<accession>A0A1C4DCG4</accession>
<dbReference type="RefSeq" id="WP_179196616.1">
    <property type="nucleotide sequence ID" value="NZ_FMBE01000013.1"/>
</dbReference>
<dbReference type="Pfam" id="PF23491">
    <property type="entry name" value="bPH_8"/>
    <property type="match status" value="1"/>
</dbReference>
<gene>
    <name evidence="2" type="ORF">BC05F1_02565</name>
</gene>
<protein>
    <submittedName>
        <fullName evidence="2">Hypothetical cytosolic protein</fullName>
    </submittedName>
</protein>
<evidence type="ECO:0000313" key="3">
    <source>
        <dbReference type="Proteomes" id="UP000196052"/>
    </source>
</evidence>
<dbReference type="EMBL" id="FMBE01000013">
    <property type="protein sequence ID" value="SCC29067.1"/>
    <property type="molecule type" value="Genomic_DNA"/>
</dbReference>
<sequence length="62" mass="7057">MEGFYIALGIHVKKLLITWKLATIHIQLSEIIEVTEDKIYADVKKGEVNLIGKVELSIICFQ</sequence>
<evidence type="ECO:0000313" key="2">
    <source>
        <dbReference type="EMBL" id="SCC29067.1"/>
    </source>
</evidence>
<dbReference type="AlphaFoldDB" id="A0A1C4DCG4"/>
<proteinExistence type="predicted"/>
<evidence type="ECO:0000259" key="1">
    <source>
        <dbReference type="Pfam" id="PF23491"/>
    </source>
</evidence>
<name>A0A1C4DCG4_9BACI</name>
<feature type="domain" description="Sublancin immunity protein SunI-like PH" evidence="1">
    <location>
        <begin position="13"/>
        <end position="51"/>
    </location>
</feature>
<dbReference type="InterPro" id="IPR055365">
    <property type="entry name" value="PH_SunI-like"/>
</dbReference>
<dbReference type="Proteomes" id="UP000196052">
    <property type="component" value="Unassembled WGS sequence"/>
</dbReference>